<feature type="compositionally biased region" description="Low complexity" evidence="1">
    <location>
        <begin position="15"/>
        <end position="31"/>
    </location>
</feature>
<evidence type="ECO:0000313" key="3">
    <source>
        <dbReference type="EMBL" id="UUT35352.1"/>
    </source>
</evidence>
<accession>A0ABY5NJK5</accession>
<name>A0ABY5NJK5_9MICO</name>
<feature type="signal peptide" evidence="2">
    <location>
        <begin position="1"/>
        <end position="15"/>
    </location>
</feature>
<dbReference type="EMBL" id="CP091139">
    <property type="protein sequence ID" value="UUT35352.1"/>
    <property type="molecule type" value="Genomic_DNA"/>
</dbReference>
<sequence>MAALMILGAGSAAFAADGSADDSGSSTSTDSNYTPRTPTSPSLAGSTALSECVGDVPRISFSVVLTDPDDIATGHEVTLVFSDGTHTLPLDLGPLVNNKLSGTVLWPGATTDAQGNGLTWPGWELVNGQQTQTGGNFGWTRGNITATIKVNPELSVPLSYPPATSACAAPGVASAASILPVTGLNVPVVPIAIGGGIVLLAGAGRCWRGGLRRS</sequence>
<feature type="compositionally biased region" description="Polar residues" evidence="1">
    <location>
        <begin position="32"/>
        <end position="46"/>
    </location>
</feature>
<feature type="chain" id="PRO_5045818369" evidence="2">
    <location>
        <begin position="16"/>
        <end position="214"/>
    </location>
</feature>
<evidence type="ECO:0000256" key="2">
    <source>
        <dbReference type="SAM" id="SignalP"/>
    </source>
</evidence>
<evidence type="ECO:0000256" key="1">
    <source>
        <dbReference type="SAM" id="MobiDB-lite"/>
    </source>
</evidence>
<proteinExistence type="predicted"/>
<reference evidence="3" key="1">
    <citation type="submission" date="2022-01" db="EMBL/GenBank/DDBJ databases">
        <title>Microbacterium eymi and Microbacterium rhizovicinus sp. nov., isolated from the rhizospheric soil of Elymus tsukushiensis, a plant native to the Dokdo Islands, Republic of Korea.</title>
        <authorList>
            <person name="Hwang Y.J."/>
        </authorList>
    </citation>
    <scope>NUCLEOTIDE SEQUENCE</scope>
    <source>
        <strain evidence="3">KUDC0405</strain>
    </source>
</reference>
<dbReference type="RefSeq" id="WP_259611933.1">
    <property type="nucleotide sequence ID" value="NZ_CP091139.2"/>
</dbReference>
<evidence type="ECO:0000313" key="4">
    <source>
        <dbReference type="Proteomes" id="UP001054811"/>
    </source>
</evidence>
<dbReference type="Proteomes" id="UP001054811">
    <property type="component" value="Chromosome"/>
</dbReference>
<protein>
    <submittedName>
        <fullName evidence="3">Cell wall protein</fullName>
    </submittedName>
</protein>
<gene>
    <name evidence="3" type="ORF">L2X98_34970</name>
</gene>
<keyword evidence="4" id="KW-1185">Reference proteome</keyword>
<feature type="region of interest" description="Disordered" evidence="1">
    <location>
        <begin position="15"/>
        <end position="46"/>
    </location>
</feature>
<keyword evidence="2" id="KW-0732">Signal</keyword>
<organism evidence="3 4">
    <name type="scientific">Microbacterium elymi</name>
    <dbReference type="NCBI Taxonomy" id="2909587"/>
    <lineage>
        <taxon>Bacteria</taxon>
        <taxon>Bacillati</taxon>
        <taxon>Actinomycetota</taxon>
        <taxon>Actinomycetes</taxon>
        <taxon>Micrococcales</taxon>
        <taxon>Microbacteriaceae</taxon>
        <taxon>Microbacterium</taxon>
    </lineage>
</organism>